<evidence type="ECO:0000313" key="2">
    <source>
        <dbReference type="Proteomes" id="UP000632498"/>
    </source>
</evidence>
<reference evidence="1" key="1">
    <citation type="journal article" date="2014" name="Int. J. Syst. Evol. Microbiol.">
        <title>Complete genome sequence of Corynebacterium casei LMG S-19264T (=DSM 44701T), isolated from a smear-ripened cheese.</title>
        <authorList>
            <consortium name="US DOE Joint Genome Institute (JGI-PGF)"/>
            <person name="Walter F."/>
            <person name="Albersmeier A."/>
            <person name="Kalinowski J."/>
            <person name="Ruckert C."/>
        </authorList>
    </citation>
    <scope>NUCLEOTIDE SEQUENCE</scope>
    <source>
        <strain evidence="1">CGMCC 1.15254</strain>
    </source>
</reference>
<dbReference type="InterPro" id="IPR021352">
    <property type="entry name" value="DUF2971"/>
</dbReference>
<sequence length="326" mass="37303">MEIYEAHRLVYHYTSIEGLEGILSSNSFWATHYKDLNDYTECKLFKDYAARKLLQPFLKAIKEIKKDLTFSKQQLLKRKGIFAIAKHETNALVNAIYNVSFEGIDDKGKYVDPFIVSFCSHKNDDNYTQQNGLLSQWRGYAEGGGVAIVFDTKKLTELMFAEIRTHGYTAHGFGDVVYQGEEEKECEEFGSFIEIIGRHTESYLRGENPKTGHYFGKFVANATRYKHRAFKEEREVRLMFSPVTEDFMKLEGETEEDFPSGSMKPVLTRDRAGKEIKYISVFGTKRLPVKKVIVGPCADPKGNLERVKKIVGERAPVILSDTPFIP</sequence>
<dbReference type="AlphaFoldDB" id="A0A917FDI7"/>
<evidence type="ECO:0000313" key="1">
    <source>
        <dbReference type="EMBL" id="GGF70917.1"/>
    </source>
</evidence>
<accession>A0A917FDI7</accession>
<proteinExistence type="predicted"/>
<organism evidence="1 2">
    <name type="scientific">Terasakiella brassicae</name>
    <dbReference type="NCBI Taxonomy" id="1634917"/>
    <lineage>
        <taxon>Bacteria</taxon>
        <taxon>Pseudomonadati</taxon>
        <taxon>Pseudomonadota</taxon>
        <taxon>Alphaproteobacteria</taxon>
        <taxon>Rhodospirillales</taxon>
        <taxon>Terasakiellaceae</taxon>
        <taxon>Terasakiella</taxon>
    </lineage>
</organism>
<comment type="caution">
    <text evidence="1">The sequence shown here is derived from an EMBL/GenBank/DDBJ whole genome shotgun (WGS) entry which is preliminary data.</text>
</comment>
<dbReference type="RefSeq" id="WP_188666027.1">
    <property type="nucleotide sequence ID" value="NZ_BMHV01000020.1"/>
</dbReference>
<reference evidence="1" key="2">
    <citation type="submission" date="2020-09" db="EMBL/GenBank/DDBJ databases">
        <authorList>
            <person name="Sun Q."/>
            <person name="Zhou Y."/>
        </authorList>
    </citation>
    <scope>NUCLEOTIDE SEQUENCE</scope>
    <source>
        <strain evidence="1">CGMCC 1.15254</strain>
    </source>
</reference>
<gene>
    <name evidence="1" type="ORF">GCM10011332_26130</name>
</gene>
<dbReference type="EMBL" id="BMHV01000020">
    <property type="protein sequence ID" value="GGF70917.1"/>
    <property type="molecule type" value="Genomic_DNA"/>
</dbReference>
<name>A0A917FDI7_9PROT</name>
<dbReference type="Proteomes" id="UP000632498">
    <property type="component" value="Unassembled WGS sequence"/>
</dbReference>
<keyword evidence="2" id="KW-1185">Reference proteome</keyword>
<protein>
    <recommendedName>
        <fullName evidence="3">DUF2971 domain-containing protein</fullName>
    </recommendedName>
</protein>
<dbReference type="Pfam" id="PF11185">
    <property type="entry name" value="DUF2971"/>
    <property type="match status" value="1"/>
</dbReference>
<evidence type="ECO:0008006" key="3">
    <source>
        <dbReference type="Google" id="ProtNLM"/>
    </source>
</evidence>